<feature type="region of interest" description="Disordered" evidence="2">
    <location>
        <begin position="1"/>
        <end position="82"/>
    </location>
</feature>
<feature type="domain" description="CCHC-type" evidence="3">
    <location>
        <begin position="302"/>
        <end position="318"/>
    </location>
</feature>
<gene>
    <name evidence="5" type="primary">LOC128201270</name>
</gene>
<dbReference type="InterPro" id="IPR001878">
    <property type="entry name" value="Znf_CCHC"/>
</dbReference>
<evidence type="ECO:0000313" key="4">
    <source>
        <dbReference type="Proteomes" id="UP001652740"/>
    </source>
</evidence>
<evidence type="ECO:0000313" key="5">
    <source>
        <dbReference type="RefSeq" id="XP_052753698.1"/>
    </source>
</evidence>
<keyword evidence="1" id="KW-0863">Zinc-finger</keyword>
<keyword evidence="4" id="KW-1185">Reference proteome</keyword>
<evidence type="ECO:0000256" key="1">
    <source>
        <dbReference type="PROSITE-ProRule" id="PRU00047"/>
    </source>
</evidence>
<feature type="compositionally biased region" description="Basic residues" evidence="2">
    <location>
        <begin position="43"/>
        <end position="55"/>
    </location>
</feature>
<dbReference type="Gene3D" id="4.10.60.10">
    <property type="entry name" value="Zinc finger, CCHC-type"/>
    <property type="match status" value="1"/>
</dbReference>
<dbReference type="SUPFAM" id="SSF57756">
    <property type="entry name" value="Retrovirus zinc finger-like domains"/>
    <property type="match status" value="1"/>
</dbReference>
<dbReference type="Proteomes" id="UP001652740">
    <property type="component" value="Unplaced"/>
</dbReference>
<feature type="compositionally biased region" description="Low complexity" evidence="2">
    <location>
        <begin position="70"/>
        <end position="82"/>
    </location>
</feature>
<feature type="compositionally biased region" description="Basic residues" evidence="2">
    <location>
        <begin position="1"/>
        <end position="12"/>
    </location>
</feature>
<dbReference type="InterPro" id="IPR036875">
    <property type="entry name" value="Znf_CCHC_sf"/>
</dbReference>
<keyword evidence="1" id="KW-0862">Zinc</keyword>
<name>A0ABM3MRA0_GALME</name>
<dbReference type="GeneID" id="128201270"/>
<feature type="compositionally biased region" description="Polar residues" evidence="2">
    <location>
        <begin position="16"/>
        <end position="27"/>
    </location>
</feature>
<dbReference type="PROSITE" id="PS50158">
    <property type="entry name" value="ZF_CCHC"/>
    <property type="match status" value="1"/>
</dbReference>
<protein>
    <submittedName>
        <fullName evidence="5">Uncharacterized protein LOC128201270</fullName>
    </submittedName>
</protein>
<dbReference type="RefSeq" id="XP_052753698.1">
    <property type="nucleotide sequence ID" value="XM_052897738.1"/>
</dbReference>
<evidence type="ECO:0000256" key="2">
    <source>
        <dbReference type="SAM" id="MobiDB-lite"/>
    </source>
</evidence>
<proteinExistence type="predicted"/>
<reference evidence="5" key="1">
    <citation type="submission" date="2025-08" db="UniProtKB">
        <authorList>
            <consortium name="RefSeq"/>
        </authorList>
    </citation>
    <scope>IDENTIFICATION</scope>
    <source>
        <tissue evidence="5">Whole larvae</tissue>
    </source>
</reference>
<dbReference type="SMART" id="SM00343">
    <property type="entry name" value="ZnF_C2HC"/>
    <property type="match status" value="2"/>
</dbReference>
<evidence type="ECO:0000259" key="3">
    <source>
        <dbReference type="PROSITE" id="PS50158"/>
    </source>
</evidence>
<keyword evidence="1" id="KW-0479">Metal-binding</keyword>
<sequence length="354" mass="40839">MGREKRCKRTKRHDVSTSSESSGNNFRSRLRSFGSTREQRTRRSERRSRSPRRRSPQCQSHETKGNSEQVSSTPVPPVSTSTSGSLELITIFKEVLQNMNYSNNDRFPVINVIPEFDPAKRNQTIDTWILKVNECAAIYNWTERQIIHYALPKLVGLAQKWYQGLPTLLFTWEEWQNKLHLAFPSAENYGQLLTEMLACKARFDESLEEYYYEKMGLLNRCNITGKNAIDCILLGIEDMSIRTSAEAAQFSEPDKLLVFLRNVKVIRKIERNGVPIQSSNFEIKRPKIKYNLSSVESRVNYKCYNCGEDGHSYFKCKQPIKRCDVCRKVGHLASDGCDKKEITPSTNKTVLRIS</sequence>
<accession>A0ABM3MRA0</accession>
<organism evidence="4 5">
    <name type="scientific">Galleria mellonella</name>
    <name type="common">Greater wax moth</name>
    <dbReference type="NCBI Taxonomy" id="7137"/>
    <lineage>
        <taxon>Eukaryota</taxon>
        <taxon>Metazoa</taxon>
        <taxon>Ecdysozoa</taxon>
        <taxon>Arthropoda</taxon>
        <taxon>Hexapoda</taxon>
        <taxon>Insecta</taxon>
        <taxon>Pterygota</taxon>
        <taxon>Neoptera</taxon>
        <taxon>Endopterygota</taxon>
        <taxon>Lepidoptera</taxon>
        <taxon>Glossata</taxon>
        <taxon>Ditrysia</taxon>
        <taxon>Pyraloidea</taxon>
        <taxon>Pyralidae</taxon>
        <taxon>Galleriinae</taxon>
        <taxon>Galleria</taxon>
    </lineage>
</organism>